<proteinExistence type="predicted"/>
<name>A0A4Q2DMZ6_9AGAR</name>
<feature type="compositionally biased region" description="Acidic residues" evidence="1">
    <location>
        <begin position="646"/>
        <end position="691"/>
    </location>
</feature>
<feature type="compositionally biased region" description="Acidic residues" evidence="1">
    <location>
        <begin position="472"/>
        <end position="496"/>
    </location>
</feature>
<sequence>MALKRSRGDSEEPEDAVYSDGESSISGSPSKPAATVASTSTAMAGSPSKRARRMASFPQTPTTLFRTAKPPTNAFVTPARARFTPLYPLQACDSPSNPFGRKHSESLIRKLPPTTSFSKHLALRFQFVRKGVPFNGGKPGGVCRVVQVPLNFTFVHLRCLISFLFDAPGTKGRIAEDDDHLFEIKKEVEKYSVTYKPGQIKNGKTWAKLSSTRDPCRWRAEENEIDEDDDEDIDEAEEAGRDFGEGDDDWEWKDEEDFTLDHAWPDGLNESRGIVYYHSRTTQIHITVNTGRVERRRGSGNTPYVFSAKGRVHLTEVPLQRVLFKEASFSAKGKGKETQTLLPRNGRTTRSSSRFLRSTASTSPSKPARRISPDMEDGDDELDGYKEFDENHPFNDHHHSTTIKLRAIEDDTDDDDDQDDDEDDLVDDFYVDLDPKRWNKPNDAFAVYLRQYMGPAPPPSSGSARKPINLFNDDDDDEVDQLAHDDDEGDFEEVQDDTLIVYRDDDPDDLNLSSTPGLTFSSSSPHRLPAIHPSSSPAHFPPLSSSPQRPSVRFDVSDPHHIGLEFPSPSVFHSPSIIFPRRAFKDKDTPAPRFTGKRHRKRWERVERQIEKSKRGKVLRLKVGEGEDADAEAEDENGEKVGGEKEGEDTEGELGEGDEGEGEGEGEVKEEEEEEEDWLSAQIGEDEEPCEFDTHGGENDEEVDQLEEDEDEYDVWRGCVVGSSEI</sequence>
<evidence type="ECO:0000313" key="3">
    <source>
        <dbReference type="Proteomes" id="UP000290288"/>
    </source>
</evidence>
<feature type="compositionally biased region" description="Basic and acidic residues" evidence="1">
    <location>
        <begin position="1"/>
        <end position="10"/>
    </location>
</feature>
<organism evidence="2 3">
    <name type="scientific">Candolleomyces aberdarensis</name>
    <dbReference type="NCBI Taxonomy" id="2316362"/>
    <lineage>
        <taxon>Eukaryota</taxon>
        <taxon>Fungi</taxon>
        <taxon>Dikarya</taxon>
        <taxon>Basidiomycota</taxon>
        <taxon>Agaricomycotina</taxon>
        <taxon>Agaricomycetes</taxon>
        <taxon>Agaricomycetidae</taxon>
        <taxon>Agaricales</taxon>
        <taxon>Agaricineae</taxon>
        <taxon>Psathyrellaceae</taxon>
        <taxon>Candolleomyces</taxon>
    </lineage>
</organism>
<feature type="compositionally biased region" description="Polar residues" evidence="1">
    <location>
        <begin position="533"/>
        <end position="549"/>
    </location>
</feature>
<feature type="compositionally biased region" description="Low complexity" evidence="1">
    <location>
        <begin position="512"/>
        <end position="525"/>
    </location>
</feature>
<dbReference type="OrthoDB" id="2940229at2759"/>
<gene>
    <name evidence="2" type="ORF">EST38_g5254</name>
</gene>
<feature type="compositionally biased region" description="Basic and acidic residues" evidence="1">
    <location>
        <begin position="604"/>
        <end position="613"/>
    </location>
</feature>
<protein>
    <submittedName>
        <fullName evidence="2">Uncharacterized protein</fullName>
    </submittedName>
</protein>
<feature type="region of interest" description="Disordered" evidence="1">
    <location>
        <begin position="1"/>
        <end position="71"/>
    </location>
</feature>
<feature type="region of interest" description="Disordered" evidence="1">
    <location>
        <begin position="583"/>
        <end position="726"/>
    </location>
</feature>
<dbReference type="STRING" id="2316362.A0A4Q2DMZ6"/>
<reference evidence="2 3" key="1">
    <citation type="submission" date="2019-01" db="EMBL/GenBank/DDBJ databases">
        <title>Draft genome sequence of Psathyrella aberdarensis IHI B618.</title>
        <authorList>
            <person name="Buettner E."/>
            <person name="Kellner H."/>
        </authorList>
    </citation>
    <scope>NUCLEOTIDE SEQUENCE [LARGE SCALE GENOMIC DNA]</scope>
    <source>
        <strain evidence="2 3">IHI B618</strain>
    </source>
</reference>
<comment type="caution">
    <text evidence="2">The sequence shown here is derived from an EMBL/GenBank/DDBJ whole genome shotgun (WGS) entry which is preliminary data.</text>
</comment>
<feature type="region of interest" description="Disordered" evidence="1">
    <location>
        <begin position="456"/>
        <end position="556"/>
    </location>
</feature>
<accession>A0A4Q2DMZ6</accession>
<feature type="compositionally biased region" description="Acidic residues" evidence="1">
    <location>
        <begin position="699"/>
        <end position="713"/>
    </location>
</feature>
<feature type="compositionally biased region" description="Basic and acidic residues" evidence="1">
    <location>
        <begin position="383"/>
        <end position="399"/>
    </location>
</feature>
<keyword evidence="3" id="KW-1185">Reference proteome</keyword>
<evidence type="ECO:0000313" key="2">
    <source>
        <dbReference type="EMBL" id="RXW20592.1"/>
    </source>
</evidence>
<dbReference type="AlphaFoldDB" id="A0A4Q2DMZ6"/>
<feature type="region of interest" description="Disordered" evidence="1">
    <location>
        <begin position="333"/>
        <end position="399"/>
    </location>
</feature>
<evidence type="ECO:0000256" key="1">
    <source>
        <dbReference type="SAM" id="MobiDB-lite"/>
    </source>
</evidence>
<feature type="compositionally biased region" description="Low complexity" evidence="1">
    <location>
        <begin position="348"/>
        <end position="363"/>
    </location>
</feature>
<feature type="compositionally biased region" description="Acidic residues" evidence="1">
    <location>
        <begin position="626"/>
        <end position="637"/>
    </location>
</feature>
<dbReference type="EMBL" id="SDEE01000141">
    <property type="protein sequence ID" value="RXW20592.1"/>
    <property type="molecule type" value="Genomic_DNA"/>
</dbReference>
<dbReference type="Proteomes" id="UP000290288">
    <property type="component" value="Unassembled WGS sequence"/>
</dbReference>
<feature type="compositionally biased region" description="Low complexity" evidence="1">
    <location>
        <begin position="19"/>
        <end position="46"/>
    </location>
</feature>